<dbReference type="Proteomes" id="UP000803844">
    <property type="component" value="Unassembled WGS sequence"/>
</dbReference>
<dbReference type="GO" id="GO:0004842">
    <property type="term" value="F:ubiquitin-protein transferase activity"/>
    <property type="evidence" value="ECO:0007669"/>
    <property type="project" value="TreeGrafter"/>
</dbReference>
<evidence type="ECO:0000256" key="5">
    <source>
        <dbReference type="ARBA" id="ARBA00022771"/>
    </source>
</evidence>
<evidence type="ECO:0000313" key="9">
    <source>
        <dbReference type="EMBL" id="KAF3766466.1"/>
    </source>
</evidence>
<evidence type="ECO:0000256" key="3">
    <source>
        <dbReference type="ARBA" id="ARBA00022723"/>
    </source>
</evidence>
<dbReference type="SMART" id="SM00647">
    <property type="entry name" value="IBR"/>
    <property type="match status" value="1"/>
</dbReference>
<dbReference type="PANTHER" id="PTHR22770:SF13">
    <property type="entry name" value="RING-TYPE DOMAIN-CONTAINING PROTEIN"/>
    <property type="match status" value="1"/>
</dbReference>
<dbReference type="GeneID" id="63833339"/>
<keyword evidence="2" id="KW-0808">Transferase</keyword>
<keyword evidence="3" id="KW-0479">Metal-binding</keyword>
<dbReference type="PROSITE" id="PS51873">
    <property type="entry name" value="TRIAD"/>
    <property type="match status" value="1"/>
</dbReference>
<evidence type="ECO:0000313" key="10">
    <source>
        <dbReference type="Proteomes" id="UP000803844"/>
    </source>
</evidence>
<dbReference type="GO" id="GO:0097039">
    <property type="term" value="P:protein linear polyubiquitination"/>
    <property type="evidence" value="ECO:0007669"/>
    <property type="project" value="TreeGrafter"/>
</dbReference>
<evidence type="ECO:0000256" key="6">
    <source>
        <dbReference type="ARBA" id="ARBA00022786"/>
    </source>
</evidence>
<evidence type="ECO:0000259" key="8">
    <source>
        <dbReference type="PROSITE" id="PS51873"/>
    </source>
</evidence>
<dbReference type="InterPro" id="IPR002867">
    <property type="entry name" value="IBR_dom"/>
</dbReference>
<feature type="non-terminal residue" evidence="9">
    <location>
        <position position="182"/>
    </location>
</feature>
<keyword evidence="4" id="KW-0677">Repeat</keyword>
<dbReference type="Pfam" id="PF01485">
    <property type="entry name" value="IBR"/>
    <property type="match status" value="1"/>
</dbReference>
<keyword evidence="7" id="KW-0862">Zinc</keyword>
<evidence type="ECO:0000256" key="1">
    <source>
        <dbReference type="ARBA" id="ARBA00004906"/>
    </source>
</evidence>
<dbReference type="GO" id="GO:0008270">
    <property type="term" value="F:zinc ion binding"/>
    <property type="evidence" value="ECO:0007669"/>
    <property type="project" value="UniProtKB-KW"/>
</dbReference>
<feature type="domain" description="RING-type" evidence="8">
    <location>
        <begin position="1"/>
        <end position="182"/>
    </location>
</feature>
<dbReference type="GO" id="GO:0000151">
    <property type="term" value="C:ubiquitin ligase complex"/>
    <property type="evidence" value="ECO:0007669"/>
    <property type="project" value="TreeGrafter"/>
</dbReference>
<dbReference type="PANTHER" id="PTHR22770">
    <property type="entry name" value="UBIQUITIN CONJUGATING ENZYME 7 INTERACTING PROTEIN-RELATED"/>
    <property type="match status" value="1"/>
</dbReference>
<protein>
    <recommendedName>
        <fullName evidence="8">RING-type domain-containing protein</fullName>
    </recommendedName>
</protein>
<dbReference type="EMBL" id="MU032347">
    <property type="protein sequence ID" value="KAF3766466.1"/>
    <property type="molecule type" value="Genomic_DNA"/>
</dbReference>
<dbReference type="Gene3D" id="3.30.40.10">
    <property type="entry name" value="Zinc/RING finger domain, C3HC4 (zinc finger)"/>
    <property type="match status" value="1"/>
</dbReference>
<name>A0A9P4Y4N9_CRYP1</name>
<sequence length="182" mass="20365">EIECPICLGEFPPSKFPNRDTITELCDHPDKACLQCLDASITAVIERGALHLLVCPICPQKLTHNDIKAYANKELYERYQYLKQQSEIPGHWISCTSTSCGGSQEHDFKAPEGPKMTCNHCAFITCAKHRRPWHQGQTCDEFDQDPEQIERLEEEEATAKLLAQESTSICPKCGQGVTKTAG</sequence>
<dbReference type="CDD" id="cd20335">
    <property type="entry name" value="BRcat_RBR"/>
    <property type="match status" value="1"/>
</dbReference>
<evidence type="ECO:0000256" key="7">
    <source>
        <dbReference type="ARBA" id="ARBA00022833"/>
    </source>
</evidence>
<evidence type="ECO:0000256" key="2">
    <source>
        <dbReference type="ARBA" id="ARBA00022679"/>
    </source>
</evidence>
<dbReference type="InterPro" id="IPR044066">
    <property type="entry name" value="TRIAD_supradom"/>
</dbReference>
<dbReference type="SUPFAM" id="SSF57850">
    <property type="entry name" value="RING/U-box"/>
    <property type="match status" value="2"/>
</dbReference>
<gene>
    <name evidence="9" type="ORF">M406DRAFT_243354</name>
</gene>
<accession>A0A9P4Y4N9</accession>
<dbReference type="RefSeq" id="XP_040777427.1">
    <property type="nucleotide sequence ID" value="XM_040916210.1"/>
</dbReference>
<keyword evidence="5" id="KW-0863">Zinc-finger</keyword>
<dbReference type="GO" id="GO:0043130">
    <property type="term" value="F:ubiquitin binding"/>
    <property type="evidence" value="ECO:0007669"/>
    <property type="project" value="TreeGrafter"/>
</dbReference>
<keyword evidence="10" id="KW-1185">Reference proteome</keyword>
<comment type="caution">
    <text evidence="9">The sequence shown here is derived from an EMBL/GenBank/DDBJ whole genome shotgun (WGS) entry which is preliminary data.</text>
</comment>
<keyword evidence="6" id="KW-0833">Ubl conjugation pathway</keyword>
<proteinExistence type="predicted"/>
<comment type="pathway">
    <text evidence="1">Protein modification; protein ubiquitination.</text>
</comment>
<dbReference type="OrthoDB" id="1431934at2759"/>
<evidence type="ECO:0000256" key="4">
    <source>
        <dbReference type="ARBA" id="ARBA00022737"/>
    </source>
</evidence>
<dbReference type="AlphaFoldDB" id="A0A9P4Y4N9"/>
<organism evidence="9 10">
    <name type="scientific">Cryphonectria parasitica (strain ATCC 38755 / EP155)</name>
    <dbReference type="NCBI Taxonomy" id="660469"/>
    <lineage>
        <taxon>Eukaryota</taxon>
        <taxon>Fungi</taxon>
        <taxon>Dikarya</taxon>
        <taxon>Ascomycota</taxon>
        <taxon>Pezizomycotina</taxon>
        <taxon>Sordariomycetes</taxon>
        <taxon>Sordariomycetidae</taxon>
        <taxon>Diaporthales</taxon>
        <taxon>Cryphonectriaceae</taxon>
        <taxon>Cryphonectria-Endothia species complex</taxon>
        <taxon>Cryphonectria</taxon>
    </lineage>
</organism>
<feature type="non-terminal residue" evidence="9">
    <location>
        <position position="1"/>
    </location>
</feature>
<reference evidence="9" key="1">
    <citation type="journal article" date="2020" name="Phytopathology">
        <title>Genome sequence of the chestnut blight fungus Cryphonectria parasitica EP155: A fundamental resource for an archetypical invasive plant pathogen.</title>
        <authorList>
            <person name="Crouch J.A."/>
            <person name="Dawe A."/>
            <person name="Aerts A."/>
            <person name="Barry K."/>
            <person name="Churchill A.C.L."/>
            <person name="Grimwood J."/>
            <person name="Hillman B."/>
            <person name="Milgroom M.G."/>
            <person name="Pangilinan J."/>
            <person name="Smith M."/>
            <person name="Salamov A."/>
            <person name="Schmutz J."/>
            <person name="Yadav J."/>
            <person name="Grigoriev I.V."/>
            <person name="Nuss D."/>
        </authorList>
    </citation>
    <scope>NUCLEOTIDE SEQUENCE</scope>
    <source>
        <strain evidence="9">EP155</strain>
    </source>
</reference>
<dbReference type="GO" id="GO:0043161">
    <property type="term" value="P:proteasome-mediated ubiquitin-dependent protein catabolic process"/>
    <property type="evidence" value="ECO:0007669"/>
    <property type="project" value="TreeGrafter"/>
</dbReference>
<dbReference type="InterPro" id="IPR013083">
    <property type="entry name" value="Znf_RING/FYVE/PHD"/>
</dbReference>
<dbReference type="InterPro" id="IPR051628">
    <property type="entry name" value="LUBAC_E3_Ligases"/>
</dbReference>